<dbReference type="Pfam" id="PF02780">
    <property type="entry name" value="Transketolase_C"/>
    <property type="match status" value="1"/>
</dbReference>
<gene>
    <name evidence="7" type="ORF">GCM10022291_07050</name>
</gene>
<sequence length="706" mass="79061">MINTNVQKHYIDFNIVFYISSSLIEAFYIIFDIVTPCKFMSNSKVFNKIKYKKGNYEKELLLTLYKNLLKPRMIEEKMLVLLRQGKISKWFSGIGQEAISVGVTMALNSNEYILPMHRNLGVFTTRNIPLYRLFAQWQGKASGFTKGRDRSFHFGTQQYNIVGMISHLGPQLGVADGIALASKLKNNKEVTAVFTGEGGTSEGDFHEALNVASVWQLPVLFCVENNGYGLSTPTKEQYNCKNIADKGVGYGMESHIIDGNNILKIYKKVSKIAMSIRENPRPVLIEFKTFRMRGHEEASGTKYVPEDLLETWGKRDPVVNFETFLREEGLLNENIETKIKSDFINEINEHLEVSFNESEITPIETIELDDVYKSFDNQTTKKSTNTQELRFIDAISEGLKQSMETHNNLVLMGQDIADYGGVFKVTDGFVKQFGKDRVRNTPICESAIIETGMGLSIAGMKAVVEMQFADFASSGFNPIVNYLAKSFYRWGQKADVVIRMPCGGGIAAGPFHSQTNEAWFTKTPGLKVVYPAFPADAKGLLANAINDPNPVLFFEHKGLYRTIREDVPTSYYTTPFGKASILKSGNDVTVISYGAAVHWALETLTNNPEIDADVIDLRTLKPLDVATIYASVKKTGKAIILQEDSLFGGVASDISALIMEHCFEYLDAPVKRVASMETPIPFAKQLETQYLPKTKFEKALKALLSY</sequence>
<dbReference type="SUPFAM" id="SSF52518">
    <property type="entry name" value="Thiamin diphosphate-binding fold (THDP-binding)"/>
    <property type="match status" value="2"/>
</dbReference>
<dbReference type="Gene3D" id="3.40.50.920">
    <property type="match status" value="1"/>
</dbReference>
<dbReference type="PANTHER" id="PTHR43257:SF2">
    <property type="entry name" value="PYRUVATE DEHYDROGENASE E1 COMPONENT SUBUNIT BETA"/>
    <property type="match status" value="1"/>
</dbReference>
<reference evidence="8" key="1">
    <citation type="journal article" date="2019" name="Int. J. Syst. Evol. Microbiol.">
        <title>The Global Catalogue of Microorganisms (GCM) 10K type strain sequencing project: providing services to taxonomists for standard genome sequencing and annotation.</title>
        <authorList>
            <consortium name="The Broad Institute Genomics Platform"/>
            <consortium name="The Broad Institute Genome Sequencing Center for Infectious Disease"/>
            <person name="Wu L."/>
            <person name="Ma J."/>
        </authorList>
    </citation>
    <scope>NUCLEOTIDE SEQUENCE [LARGE SCALE GENOMIC DNA]</scope>
    <source>
        <strain evidence="8">JCM 17630</strain>
    </source>
</reference>
<dbReference type="Pfam" id="PF00676">
    <property type="entry name" value="E1_dh"/>
    <property type="match status" value="1"/>
</dbReference>
<proteinExistence type="predicted"/>
<evidence type="ECO:0000256" key="5">
    <source>
        <dbReference type="SAM" id="Phobius"/>
    </source>
</evidence>
<evidence type="ECO:0000256" key="1">
    <source>
        <dbReference type="ARBA" id="ARBA00001964"/>
    </source>
</evidence>
<keyword evidence="5" id="KW-1133">Transmembrane helix</keyword>
<dbReference type="CDD" id="cd02000">
    <property type="entry name" value="TPP_E1_PDC_ADC_BCADC"/>
    <property type="match status" value="1"/>
</dbReference>
<dbReference type="EMBL" id="BAABCA010000001">
    <property type="protein sequence ID" value="GAA4232374.1"/>
    <property type="molecule type" value="Genomic_DNA"/>
</dbReference>
<dbReference type="InterPro" id="IPR005475">
    <property type="entry name" value="Transketolase-like_Pyr-bd"/>
</dbReference>
<keyword evidence="4" id="KW-0786">Thiamine pyrophosphate</keyword>
<keyword evidence="5" id="KW-0472">Membrane</keyword>
<organism evidence="7 8">
    <name type="scientific">Postechiella marina</name>
    <dbReference type="NCBI Taxonomy" id="943941"/>
    <lineage>
        <taxon>Bacteria</taxon>
        <taxon>Pseudomonadati</taxon>
        <taxon>Bacteroidota</taxon>
        <taxon>Flavobacteriia</taxon>
        <taxon>Flavobacteriales</taxon>
        <taxon>Flavobacteriaceae</taxon>
        <taxon>Postechiella</taxon>
    </lineage>
</organism>
<evidence type="ECO:0000313" key="8">
    <source>
        <dbReference type="Proteomes" id="UP001501496"/>
    </source>
</evidence>
<dbReference type="InterPro" id="IPR001017">
    <property type="entry name" value="DH_E1"/>
</dbReference>
<accession>A0ABP8C254</accession>
<keyword evidence="5" id="KW-0812">Transmembrane</keyword>
<dbReference type="InterPro" id="IPR009014">
    <property type="entry name" value="Transketo_C/PFOR_II"/>
</dbReference>
<dbReference type="InterPro" id="IPR029061">
    <property type="entry name" value="THDP-binding"/>
</dbReference>
<dbReference type="CDD" id="cd07036">
    <property type="entry name" value="TPP_PYR_E1-PDHc-beta_like"/>
    <property type="match status" value="1"/>
</dbReference>
<evidence type="ECO:0000256" key="4">
    <source>
        <dbReference type="ARBA" id="ARBA00023052"/>
    </source>
</evidence>
<comment type="cofactor">
    <cofactor evidence="1">
        <name>thiamine diphosphate</name>
        <dbReference type="ChEBI" id="CHEBI:58937"/>
    </cofactor>
</comment>
<feature type="domain" description="Transketolase-like pyrimidine-binding" evidence="6">
    <location>
        <begin position="389"/>
        <end position="562"/>
    </location>
</feature>
<name>A0ABP8C254_9FLAO</name>
<keyword evidence="3" id="KW-0560">Oxidoreductase</keyword>
<feature type="transmembrane region" description="Helical" evidence="5">
    <location>
        <begin position="12"/>
        <end position="31"/>
    </location>
</feature>
<comment type="caution">
    <text evidence="7">The sequence shown here is derived from an EMBL/GenBank/DDBJ whole genome shotgun (WGS) entry which is preliminary data.</text>
</comment>
<evidence type="ECO:0000256" key="2">
    <source>
        <dbReference type="ARBA" id="ARBA00003906"/>
    </source>
</evidence>
<comment type="function">
    <text evidence="2">E1 component of the 2-oxoglutarate dehydrogenase (OGDH) complex which catalyzes the decarboxylation of 2-oxoglutarate, the first step in the conversion of 2-oxoglutarate to succinyl-CoA and CO(2).</text>
</comment>
<keyword evidence="8" id="KW-1185">Reference proteome</keyword>
<evidence type="ECO:0000259" key="6">
    <source>
        <dbReference type="SMART" id="SM00861"/>
    </source>
</evidence>
<dbReference type="InterPro" id="IPR033248">
    <property type="entry name" value="Transketolase_C"/>
</dbReference>
<dbReference type="Pfam" id="PF02779">
    <property type="entry name" value="Transket_pyr"/>
    <property type="match status" value="1"/>
</dbReference>
<dbReference type="PANTHER" id="PTHR43257">
    <property type="entry name" value="PYRUVATE DEHYDROGENASE E1 COMPONENT BETA SUBUNIT"/>
    <property type="match status" value="1"/>
</dbReference>
<dbReference type="SUPFAM" id="SSF52922">
    <property type="entry name" value="TK C-terminal domain-like"/>
    <property type="match status" value="1"/>
</dbReference>
<evidence type="ECO:0000313" key="7">
    <source>
        <dbReference type="EMBL" id="GAA4232374.1"/>
    </source>
</evidence>
<dbReference type="Gene3D" id="3.40.50.970">
    <property type="match status" value="2"/>
</dbReference>
<dbReference type="Proteomes" id="UP001501496">
    <property type="component" value="Unassembled WGS sequence"/>
</dbReference>
<evidence type="ECO:0000256" key="3">
    <source>
        <dbReference type="ARBA" id="ARBA00023002"/>
    </source>
</evidence>
<protein>
    <submittedName>
        <fullName evidence="7">Dehydrogenase E1 component subunit alpha/beta</fullName>
    </submittedName>
</protein>
<dbReference type="SMART" id="SM00861">
    <property type="entry name" value="Transket_pyr"/>
    <property type="match status" value="1"/>
</dbReference>